<evidence type="ECO:0000313" key="2">
    <source>
        <dbReference type="Proteomes" id="UP001205890"/>
    </source>
</evidence>
<reference evidence="1 2" key="1">
    <citation type="submission" date="2022-07" db="EMBL/GenBank/DDBJ databases">
        <authorList>
            <person name="Li W.-J."/>
            <person name="Deng Q.-Q."/>
        </authorList>
    </citation>
    <scope>NUCLEOTIDE SEQUENCE [LARGE SCALE GENOMIC DNA]</scope>
    <source>
        <strain evidence="1 2">SYSU M60028</strain>
    </source>
</reference>
<organism evidence="1 2">
    <name type="scientific">Alsobacter ponti</name>
    <dbReference type="NCBI Taxonomy" id="2962936"/>
    <lineage>
        <taxon>Bacteria</taxon>
        <taxon>Pseudomonadati</taxon>
        <taxon>Pseudomonadota</taxon>
        <taxon>Alphaproteobacteria</taxon>
        <taxon>Hyphomicrobiales</taxon>
        <taxon>Alsobacteraceae</taxon>
        <taxon>Alsobacter</taxon>
    </lineage>
</organism>
<sequence length="89" mass="10371">MVSQDFIKQLKGYGLTTARILYRMPDHPVLLQAYVWQDYDVAPDFPVLQGFLQFWQTKLEGPLHSVRVAHARLIRPAELDVRNGELRVH</sequence>
<evidence type="ECO:0000313" key="1">
    <source>
        <dbReference type="EMBL" id="MCP8940454.1"/>
    </source>
</evidence>
<comment type="caution">
    <text evidence="1">The sequence shown here is derived from an EMBL/GenBank/DDBJ whole genome shotgun (WGS) entry which is preliminary data.</text>
</comment>
<gene>
    <name evidence="1" type="ORF">NK718_18160</name>
</gene>
<dbReference type="EMBL" id="JANCLU010000021">
    <property type="protein sequence ID" value="MCP8940454.1"/>
    <property type="molecule type" value="Genomic_DNA"/>
</dbReference>
<proteinExistence type="predicted"/>
<name>A0ABT1LG23_9HYPH</name>
<dbReference type="RefSeq" id="WP_254745204.1">
    <property type="nucleotide sequence ID" value="NZ_JANCLU010000021.1"/>
</dbReference>
<keyword evidence="2" id="KW-1185">Reference proteome</keyword>
<accession>A0ABT1LG23</accession>
<dbReference type="Proteomes" id="UP001205890">
    <property type="component" value="Unassembled WGS sequence"/>
</dbReference>
<dbReference type="InterPro" id="IPR009354">
    <property type="entry name" value="Usg"/>
</dbReference>
<protein>
    <submittedName>
        <fullName evidence="1">Usg protein</fullName>
    </submittedName>
</protein>
<dbReference type="Pfam" id="PF06233">
    <property type="entry name" value="Usg"/>
    <property type="match status" value="1"/>
</dbReference>